<dbReference type="FunFam" id="3.30.160.60:FF:000446">
    <property type="entry name" value="Zinc finger protein"/>
    <property type="match status" value="1"/>
</dbReference>
<keyword evidence="6" id="KW-0539">Nucleus</keyword>
<protein>
    <recommendedName>
        <fullName evidence="9">C2H2-type domain-containing protein</fullName>
    </recommendedName>
</protein>
<dbReference type="GO" id="GO:0008270">
    <property type="term" value="F:zinc ion binding"/>
    <property type="evidence" value="ECO:0007669"/>
    <property type="project" value="UniProtKB-KW"/>
</dbReference>
<evidence type="ECO:0000256" key="2">
    <source>
        <dbReference type="ARBA" id="ARBA00022723"/>
    </source>
</evidence>
<dbReference type="Proteomes" id="UP001497382">
    <property type="component" value="Unassembled WGS sequence"/>
</dbReference>
<dbReference type="GO" id="GO:0000981">
    <property type="term" value="F:DNA-binding transcription factor activity, RNA polymerase II-specific"/>
    <property type="evidence" value="ECO:0007669"/>
    <property type="project" value="TreeGrafter"/>
</dbReference>
<comment type="similarity">
    <text evidence="7">Belongs to the snail C2H2-type zinc-finger protein family.</text>
</comment>
<feature type="domain" description="C2H2-type" evidence="9">
    <location>
        <begin position="1"/>
        <end position="23"/>
    </location>
</feature>
<proteinExistence type="inferred from homology"/>
<dbReference type="AlphaFoldDB" id="A0AAV2BV42"/>
<comment type="subcellular location">
    <subcellularLocation>
        <location evidence="1">Nucleus</location>
    </subcellularLocation>
</comment>
<accession>A0AAV2BV42</accession>
<feature type="domain" description="C2H2-type" evidence="9">
    <location>
        <begin position="53"/>
        <end position="81"/>
    </location>
</feature>
<dbReference type="PROSITE" id="PS00028">
    <property type="entry name" value="ZINC_FINGER_C2H2_1"/>
    <property type="match status" value="1"/>
</dbReference>
<dbReference type="InterPro" id="IPR050527">
    <property type="entry name" value="Snail/Krueppel_Znf"/>
</dbReference>
<comment type="caution">
    <text evidence="10">The sequence shown here is derived from an EMBL/GenBank/DDBJ whole genome shotgun (WGS) entry which is preliminary data.</text>
</comment>
<dbReference type="GO" id="GO:0005634">
    <property type="term" value="C:nucleus"/>
    <property type="evidence" value="ECO:0007669"/>
    <property type="project" value="UniProtKB-SubCell"/>
</dbReference>
<dbReference type="PROSITE" id="PS50157">
    <property type="entry name" value="ZINC_FINGER_C2H2_2"/>
    <property type="match status" value="3"/>
</dbReference>
<dbReference type="InterPro" id="IPR013087">
    <property type="entry name" value="Znf_C2H2_type"/>
</dbReference>
<evidence type="ECO:0000313" key="11">
    <source>
        <dbReference type="Proteomes" id="UP001497382"/>
    </source>
</evidence>
<reference evidence="10 11" key="1">
    <citation type="submission" date="2024-04" db="EMBL/GenBank/DDBJ databases">
        <authorList>
            <person name="Rising A."/>
            <person name="Reimegard J."/>
            <person name="Sonavane S."/>
            <person name="Akerstrom W."/>
            <person name="Nylinder S."/>
            <person name="Hedman E."/>
            <person name="Kallberg Y."/>
        </authorList>
    </citation>
    <scope>NUCLEOTIDE SEQUENCE [LARGE SCALE GENOMIC DNA]</scope>
</reference>
<name>A0AAV2BV42_9ARAC</name>
<keyword evidence="3" id="KW-0677">Repeat</keyword>
<feature type="domain" description="C2H2-type" evidence="9">
    <location>
        <begin position="24"/>
        <end position="52"/>
    </location>
</feature>
<evidence type="ECO:0000256" key="4">
    <source>
        <dbReference type="ARBA" id="ARBA00022771"/>
    </source>
</evidence>
<evidence type="ECO:0000259" key="9">
    <source>
        <dbReference type="PROSITE" id="PS50157"/>
    </source>
</evidence>
<evidence type="ECO:0000256" key="6">
    <source>
        <dbReference type="ARBA" id="ARBA00023242"/>
    </source>
</evidence>
<sequence length="81" mass="9203">CGKDFTQGGDLKKHLRLHTRQRPYPCPHCEHTSIQSSALTQHIASIHTRVFPHTCSLCGKGFYTPGELKKHCERQHTETGH</sequence>
<gene>
    <name evidence="10" type="ORF">LARSCL_LOCUS21528</name>
</gene>
<evidence type="ECO:0000256" key="7">
    <source>
        <dbReference type="ARBA" id="ARBA00037948"/>
    </source>
</evidence>
<keyword evidence="2" id="KW-0479">Metal-binding</keyword>
<keyword evidence="4 8" id="KW-0863">Zinc-finger</keyword>
<dbReference type="InterPro" id="IPR036236">
    <property type="entry name" value="Znf_C2H2_sf"/>
</dbReference>
<dbReference type="SUPFAM" id="SSF57667">
    <property type="entry name" value="beta-beta-alpha zinc fingers"/>
    <property type="match status" value="1"/>
</dbReference>
<evidence type="ECO:0000256" key="8">
    <source>
        <dbReference type="PROSITE-ProRule" id="PRU00042"/>
    </source>
</evidence>
<dbReference type="PANTHER" id="PTHR24388">
    <property type="entry name" value="ZINC FINGER PROTEIN"/>
    <property type="match status" value="1"/>
</dbReference>
<evidence type="ECO:0000256" key="5">
    <source>
        <dbReference type="ARBA" id="ARBA00022833"/>
    </source>
</evidence>
<dbReference type="Gene3D" id="3.30.160.60">
    <property type="entry name" value="Classic Zinc Finger"/>
    <property type="match status" value="3"/>
</dbReference>
<keyword evidence="11" id="KW-1185">Reference proteome</keyword>
<dbReference type="EMBL" id="CAXIEN010000514">
    <property type="protein sequence ID" value="CAL1299724.1"/>
    <property type="molecule type" value="Genomic_DNA"/>
</dbReference>
<dbReference type="PANTHER" id="PTHR24388:SF54">
    <property type="entry name" value="PROTEIN ESCARGOT"/>
    <property type="match status" value="1"/>
</dbReference>
<feature type="non-terminal residue" evidence="10">
    <location>
        <position position="1"/>
    </location>
</feature>
<dbReference type="SMART" id="SM00355">
    <property type="entry name" value="ZnF_C2H2"/>
    <property type="match status" value="3"/>
</dbReference>
<evidence type="ECO:0000256" key="1">
    <source>
        <dbReference type="ARBA" id="ARBA00004123"/>
    </source>
</evidence>
<dbReference type="GO" id="GO:0000978">
    <property type="term" value="F:RNA polymerase II cis-regulatory region sequence-specific DNA binding"/>
    <property type="evidence" value="ECO:0007669"/>
    <property type="project" value="TreeGrafter"/>
</dbReference>
<keyword evidence="5" id="KW-0862">Zinc</keyword>
<evidence type="ECO:0000313" key="10">
    <source>
        <dbReference type="EMBL" id="CAL1299724.1"/>
    </source>
</evidence>
<evidence type="ECO:0000256" key="3">
    <source>
        <dbReference type="ARBA" id="ARBA00022737"/>
    </source>
</evidence>
<organism evidence="10 11">
    <name type="scientific">Larinioides sclopetarius</name>
    <dbReference type="NCBI Taxonomy" id="280406"/>
    <lineage>
        <taxon>Eukaryota</taxon>
        <taxon>Metazoa</taxon>
        <taxon>Ecdysozoa</taxon>
        <taxon>Arthropoda</taxon>
        <taxon>Chelicerata</taxon>
        <taxon>Arachnida</taxon>
        <taxon>Araneae</taxon>
        <taxon>Araneomorphae</taxon>
        <taxon>Entelegynae</taxon>
        <taxon>Araneoidea</taxon>
        <taxon>Araneidae</taxon>
        <taxon>Larinioides</taxon>
    </lineage>
</organism>
<dbReference type="Pfam" id="PF00096">
    <property type="entry name" value="zf-C2H2"/>
    <property type="match status" value="3"/>
</dbReference>